<evidence type="ECO:0000313" key="4">
    <source>
        <dbReference type="Proteomes" id="UP000604046"/>
    </source>
</evidence>
<accession>A0A812Q222</accession>
<keyword evidence="1" id="KW-0408">Iron</keyword>
<dbReference type="SUPFAM" id="SSF51197">
    <property type="entry name" value="Clavaminate synthase-like"/>
    <property type="match status" value="1"/>
</dbReference>
<sequence length="258" mass="28509">MQTPYPWKDVLGSAGLPHAQADVLKLLHLRSGRRLPLLDLPAADGRPEGLRLASLPREARSAASELRGLLSERVLELGLSFYAVKSRHGAARNGVLLRGRRALRALGPSKEAKEAAPLRKLLLPEAESRCNGLVRRYRPGQSLPRHVDNGMFEDTIVGVVLKSSPMNGLRLCQETPSLDGSMVLLAEAQGSHGLKADFFAELGFKLEEEDGLCFCLEGHARQLAHEVPPVSSERVSVTFRWFRADFLKELEHMEARLQ</sequence>
<dbReference type="Gene3D" id="2.60.120.590">
    <property type="entry name" value="Alpha-ketoglutarate-dependent dioxygenase AlkB-like"/>
    <property type="match status" value="1"/>
</dbReference>
<dbReference type="OrthoDB" id="432359at2759"/>
<name>A0A812Q222_9DINO</name>
<comment type="caution">
    <text evidence="3">The sequence shown here is derived from an EMBL/GenBank/DDBJ whole genome shotgun (WGS) entry which is preliminary data.</text>
</comment>
<dbReference type="AlphaFoldDB" id="A0A812Q222"/>
<protein>
    <submittedName>
        <fullName evidence="3">Ogt protein</fullName>
    </submittedName>
</protein>
<dbReference type="InterPro" id="IPR037151">
    <property type="entry name" value="AlkB-like_sf"/>
</dbReference>
<keyword evidence="1" id="KW-0560">Oxidoreductase</keyword>
<proteinExistence type="inferred from homology"/>
<dbReference type="Proteomes" id="UP000604046">
    <property type="component" value="Unassembled WGS sequence"/>
</dbReference>
<feature type="domain" description="Fe2OG dioxygenase" evidence="2">
    <location>
        <begin position="125"/>
        <end position="243"/>
    </location>
</feature>
<dbReference type="EMBL" id="CAJNDS010002196">
    <property type="protein sequence ID" value="CAE7367878.1"/>
    <property type="molecule type" value="Genomic_DNA"/>
</dbReference>
<comment type="similarity">
    <text evidence="1">Belongs to the iron/ascorbate-dependent oxidoreductase family.</text>
</comment>
<keyword evidence="4" id="KW-1185">Reference proteome</keyword>
<gene>
    <name evidence="3" type="primary">Ogt</name>
    <name evidence="3" type="ORF">SNAT2548_LOCUS20010</name>
</gene>
<dbReference type="InterPro" id="IPR005123">
    <property type="entry name" value="Oxoglu/Fe-dep_dioxygenase_dom"/>
</dbReference>
<keyword evidence="1" id="KW-0479">Metal-binding</keyword>
<organism evidence="3 4">
    <name type="scientific">Symbiodinium natans</name>
    <dbReference type="NCBI Taxonomy" id="878477"/>
    <lineage>
        <taxon>Eukaryota</taxon>
        <taxon>Sar</taxon>
        <taxon>Alveolata</taxon>
        <taxon>Dinophyceae</taxon>
        <taxon>Suessiales</taxon>
        <taxon>Symbiodiniaceae</taxon>
        <taxon>Symbiodinium</taxon>
    </lineage>
</organism>
<evidence type="ECO:0000256" key="1">
    <source>
        <dbReference type="RuleBase" id="RU003682"/>
    </source>
</evidence>
<evidence type="ECO:0000259" key="2">
    <source>
        <dbReference type="PROSITE" id="PS51471"/>
    </source>
</evidence>
<dbReference type="GO" id="GO:0016491">
    <property type="term" value="F:oxidoreductase activity"/>
    <property type="evidence" value="ECO:0007669"/>
    <property type="project" value="UniProtKB-KW"/>
</dbReference>
<reference evidence="3" key="1">
    <citation type="submission" date="2021-02" db="EMBL/GenBank/DDBJ databases">
        <authorList>
            <person name="Dougan E. K."/>
            <person name="Rhodes N."/>
            <person name="Thang M."/>
            <person name="Chan C."/>
        </authorList>
    </citation>
    <scope>NUCLEOTIDE SEQUENCE</scope>
</reference>
<dbReference type="PROSITE" id="PS51471">
    <property type="entry name" value="FE2OG_OXY"/>
    <property type="match status" value="1"/>
</dbReference>
<dbReference type="GO" id="GO:0046872">
    <property type="term" value="F:metal ion binding"/>
    <property type="evidence" value="ECO:0007669"/>
    <property type="project" value="UniProtKB-KW"/>
</dbReference>
<evidence type="ECO:0000313" key="3">
    <source>
        <dbReference type="EMBL" id="CAE7367878.1"/>
    </source>
</evidence>